<comment type="caution">
    <text evidence="4">The sequence shown here is derived from an EMBL/GenBank/DDBJ whole genome shotgun (WGS) entry which is preliminary data.</text>
</comment>
<dbReference type="OrthoDB" id="637682at2759"/>
<dbReference type="Proteomes" id="UP000634136">
    <property type="component" value="Unassembled WGS sequence"/>
</dbReference>
<dbReference type="InterPro" id="IPR003690">
    <property type="entry name" value="MTERF"/>
</dbReference>
<dbReference type="Pfam" id="PF02536">
    <property type="entry name" value="mTERF"/>
    <property type="match status" value="1"/>
</dbReference>
<dbReference type="AlphaFoldDB" id="A0A834W9U8"/>
<dbReference type="Gene3D" id="1.25.70.10">
    <property type="entry name" value="Transcription termination factor 3, mitochondrial"/>
    <property type="match status" value="1"/>
</dbReference>
<reference evidence="4" key="1">
    <citation type="submission" date="2020-09" db="EMBL/GenBank/DDBJ databases">
        <title>Genome-Enabled Discovery of Anthraquinone Biosynthesis in Senna tora.</title>
        <authorList>
            <person name="Kang S.-H."/>
            <person name="Pandey R.P."/>
            <person name="Lee C.-M."/>
            <person name="Sim J.-S."/>
            <person name="Jeong J.-T."/>
            <person name="Choi B.-S."/>
            <person name="Jung M."/>
            <person name="Ginzburg D."/>
            <person name="Zhao K."/>
            <person name="Won S.Y."/>
            <person name="Oh T.-J."/>
            <person name="Yu Y."/>
            <person name="Kim N.-H."/>
            <person name="Lee O.R."/>
            <person name="Lee T.-H."/>
            <person name="Bashyal P."/>
            <person name="Kim T.-S."/>
            <person name="Lee W.-H."/>
            <person name="Kawkins C."/>
            <person name="Kim C.-K."/>
            <person name="Kim J.S."/>
            <person name="Ahn B.O."/>
            <person name="Rhee S.Y."/>
            <person name="Sohng J.K."/>
        </authorList>
    </citation>
    <scope>NUCLEOTIDE SEQUENCE</scope>
    <source>
        <tissue evidence="4">Leaf</tissue>
    </source>
</reference>
<dbReference type="GO" id="GO:0003676">
    <property type="term" value="F:nucleic acid binding"/>
    <property type="evidence" value="ECO:0007669"/>
    <property type="project" value="InterPro"/>
</dbReference>
<keyword evidence="2" id="KW-0805">Transcription regulation</keyword>
<evidence type="ECO:0000313" key="4">
    <source>
        <dbReference type="EMBL" id="KAF7815690.1"/>
    </source>
</evidence>
<keyword evidence="2" id="KW-0804">Transcription</keyword>
<proteinExistence type="inferred from homology"/>
<dbReference type="FunFam" id="1.25.70.10:FF:000001">
    <property type="entry name" value="Mitochondrial transcription termination factor-like"/>
    <property type="match status" value="1"/>
</dbReference>
<protein>
    <submittedName>
        <fullName evidence="4">Transcription termination factor MTERF15, mitochondrial-like</fullName>
    </submittedName>
</protein>
<comment type="similarity">
    <text evidence="1">Belongs to the mTERF family.</text>
</comment>
<dbReference type="PANTHER" id="PTHR13068">
    <property type="entry name" value="CGI-12 PROTEIN-RELATED"/>
    <property type="match status" value="1"/>
</dbReference>
<evidence type="ECO:0000256" key="1">
    <source>
        <dbReference type="ARBA" id="ARBA00007692"/>
    </source>
</evidence>
<dbReference type="SMART" id="SM00733">
    <property type="entry name" value="Mterf"/>
    <property type="match status" value="6"/>
</dbReference>
<keyword evidence="5" id="KW-1185">Reference proteome</keyword>
<organism evidence="4 5">
    <name type="scientific">Senna tora</name>
    <dbReference type="NCBI Taxonomy" id="362788"/>
    <lineage>
        <taxon>Eukaryota</taxon>
        <taxon>Viridiplantae</taxon>
        <taxon>Streptophyta</taxon>
        <taxon>Embryophyta</taxon>
        <taxon>Tracheophyta</taxon>
        <taxon>Spermatophyta</taxon>
        <taxon>Magnoliopsida</taxon>
        <taxon>eudicotyledons</taxon>
        <taxon>Gunneridae</taxon>
        <taxon>Pentapetalae</taxon>
        <taxon>rosids</taxon>
        <taxon>fabids</taxon>
        <taxon>Fabales</taxon>
        <taxon>Fabaceae</taxon>
        <taxon>Caesalpinioideae</taxon>
        <taxon>Cassia clade</taxon>
        <taxon>Senna</taxon>
    </lineage>
</organism>
<dbReference type="EMBL" id="JAAIUW010000009">
    <property type="protein sequence ID" value="KAF7815690.1"/>
    <property type="molecule type" value="Genomic_DNA"/>
</dbReference>
<name>A0A834W9U8_9FABA</name>
<keyword evidence="3" id="KW-0809">Transit peptide</keyword>
<dbReference type="GO" id="GO:0006353">
    <property type="term" value="P:DNA-templated transcription termination"/>
    <property type="evidence" value="ECO:0007669"/>
    <property type="project" value="UniProtKB-KW"/>
</dbReference>
<evidence type="ECO:0000313" key="5">
    <source>
        <dbReference type="Proteomes" id="UP000634136"/>
    </source>
</evidence>
<dbReference type="InterPro" id="IPR038538">
    <property type="entry name" value="MTERF_sf"/>
</dbReference>
<gene>
    <name evidence="4" type="ORF">G2W53_029659</name>
</gene>
<sequence>MLNFLITRLSSSLPFSTRTQLGFLHRNASRTFNPFSSVAKLSESKQETQKQVGNDPFTVSYLMNSLGMSSNVAIEVSKRVQLKGPENPDSVLILLRSYGFSDTQISRIARLFPKVLSANPEKTLLPKLRFIQSIGFSSSELPQLVSSNCIFLSWSLKKRIIPLYEALKSVLDEDQKVNIVLKCPRWTSVYNEVTNVVPNIKILREHGVPQSSVTLLVASYSSIAFMNHSKLVEHVKFAKELGIEPFRATYIDAIHVLSITKKSTWESKLDIYERCGWSRDVTLSVFRKYPLCMVRSEEKIMSTMKFLVDEMHMTPEELAKCPAVLGYSLKQRIIPRCSVVQFLKMKGLLNNDNSLYYFLKKSEKEFVEKFVVRFQESVPQLLSIYKGHVEPVPQTQ</sequence>
<keyword evidence="2" id="KW-0806">Transcription termination</keyword>
<dbReference type="PANTHER" id="PTHR13068:SF133">
    <property type="entry name" value="MITOCHONDRIAL TRANSCRIPTION TERMINATION FACTOR FAMILY PROTEIN"/>
    <property type="match status" value="1"/>
</dbReference>
<evidence type="ECO:0000256" key="2">
    <source>
        <dbReference type="ARBA" id="ARBA00022472"/>
    </source>
</evidence>
<accession>A0A834W9U8</accession>
<evidence type="ECO:0000256" key="3">
    <source>
        <dbReference type="ARBA" id="ARBA00022946"/>
    </source>
</evidence>